<gene>
    <name evidence="1" type="ORF">SAMN04488523_102253</name>
</gene>
<dbReference type="STRING" id="74348.SAMN04488523_102253"/>
<dbReference type="RefSeq" id="WP_093922484.1">
    <property type="nucleotide sequence ID" value="NZ_FOMW01000002.1"/>
</dbReference>
<dbReference type="PROSITE" id="PS51257">
    <property type="entry name" value="PROKAR_LIPOPROTEIN"/>
    <property type="match status" value="1"/>
</dbReference>
<proteinExistence type="predicted"/>
<dbReference type="EMBL" id="FOMW01000002">
    <property type="protein sequence ID" value="SFD74583.1"/>
    <property type="molecule type" value="Genomic_DNA"/>
</dbReference>
<organism evidence="1 2">
    <name type="scientific">Sulfitobacter brevis</name>
    <dbReference type="NCBI Taxonomy" id="74348"/>
    <lineage>
        <taxon>Bacteria</taxon>
        <taxon>Pseudomonadati</taxon>
        <taxon>Pseudomonadota</taxon>
        <taxon>Alphaproteobacteria</taxon>
        <taxon>Rhodobacterales</taxon>
        <taxon>Roseobacteraceae</taxon>
        <taxon>Sulfitobacter</taxon>
    </lineage>
</organism>
<accession>A0A1I1V0I0</accession>
<dbReference type="OrthoDB" id="9978322at2"/>
<reference evidence="1 2" key="1">
    <citation type="submission" date="2016-10" db="EMBL/GenBank/DDBJ databases">
        <authorList>
            <person name="de Groot N.N."/>
        </authorList>
    </citation>
    <scope>NUCLEOTIDE SEQUENCE [LARGE SCALE GENOMIC DNA]</scope>
    <source>
        <strain evidence="1 2">DSM 11443</strain>
    </source>
</reference>
<evidence type="ECO:0000313" key="2">
    <source>
        <dbReference type="Proteomes" id="UP000198977"/>
    </source>
</evidence>
<evidence type="ECO:0008006" key="3">
    <source>
        <dbReference type="Google" id="ProtNLM"/>
    </source>
</evidence>
<keyword evidence="2" id="KW-1185">Reference proteome</keyword>
<dbReference type="AlphaFoldDB" id="A0A1I1V0I0"/>
<evidence type="ECO:0000313" key="1">
    <source>
        <dbReference type="EMBL" id="SFD74583.1"/>
    </source>
</evidence>
<protein>
    <recommendedName>
        <fullName evidence="3">Lipoprotein</fullName>
    </recommendedName>
</protein>
<sequence>MKRLIVISALFLAGCDASGTGPLIATSPRAPVLLGQSANGGTVQQFKITRSNALGVTPVSHAAVVTRAREICPQGFTLLSREDDVTRRISGVIYTDVVVTMRCA</sequence>
<dbReference type="Proteomes" id="UP000198977">
    <property type="component" value="Unassembled WGS sequence"/>
</dbReference>
<name>A0A1I1V0I0_9RHOB</name>